<dbReference type="PROSITE" id="PS50895">
    <property type="entry name" value="SURF1"/>
    <property type="match status" value="1"/>
</dbReference>
<dbReference type="Proteomes" id="UP000654304">
    <property type="component" value="Unassembled WGS sequence"/>
</dbReference>
<comment type="subcellular location">
    <subcellularLocation>
        <location evidence="6">Cell membrane</location>
        <topology evidence="6">Multi-pass membrane protein</topology>
    </subcellularLocation>
    <subcellularLocation>
        <location evidence="1">Membrane</location>
    </subcellularLocation>
</comment>
<sequence length="259" mass="28497">MSLSPVETPAGTAVPVDQDNHPRSPLARNLLAISALVVFLCLCALGSWQVYRLQWKLDLIARVEQRIHAQPEAAPGRSDWSQVSVARDEYRHVKVSGVFLHAQSSMVQAVTELGSGYWLLTPLRQNDGSLVFINRGFLPSAERVKQELARASSSETLTLTGLLRITEPGGGFLRHNDAAAGRWFSRDVAAMAAAHQLTDVAPYFIDADAASQTDAAGPVAGLTVVRFQNNHAVYALTWYALALMVGLAYWYVRRTDRRR</sequence>
<dbReference type="PANTHER" id="PTHR23427:SF2">
    <property type="entry name" value="SURFEIT LOCUS PROTEIN 1"/>
    <property type="match status" value="1"/>
</dbReference>
<evidence type="ECO:0000256" key="3">
    <source>
        <dbReference type="ARBA" id="ARBA00022692"/>
    </source>
</evidence>
<comment type="similarity">
    <text evidence="2 6">Belongs to the SURF1 family.</text>
</comment>
<gene>
    <name evidence="7" type="ORF">H8K43_11630</name>
</gene>
<proteinExistence type="inferred from homology"/>
<evidence type="ECO:0000256" key="4">
    <source>
        <dbReference type="ARBA" id="ARBA00022989"/>
    </source>
</evidence>
<dbReference type="PANTHER" id="PTHR23427">
    <property type="entry name" value="SURFEIT LOCUS PROTEIN"/>
    <property type="match status" value="1"/>
</dbReference>
<dbReference type="EMBL" id="JACOGD010000005">
    <property type="protein sequence ID" value="MBC3932329.1"/>
    <property type="molecule type" value="Genomic_DNA"/>
</dbReference>
<name>A0ABR7A5Z4_9BURK</name>
<keyword evidence="4 6" id="KW-1133">Transmembrane helix</keyword>
<accession>A0ABR7A5Z4</accession>
<dbReference type="Pfam" id="PF02104">
    <property type="entry name" value="SURF1"/>
    <property type="match status" value="1"/>
</dbReference>
<dbReference type="RefSeq" id="WP_186903975.1">
    <property type="nucleotide sequence ID" value="NZ_JACOGD010000005.1"/>
</dbReference>
<evidence type="ECO:0000256" key="1">
    <source>
        <dbReference type="ARBA" id="ARBA00004370"/>
    </source>
</evidence>
<comment type="caution">
    <text evidence="7">The sequence shown here is derived from an EMBL/GenBank/DDBJ whole genome shotgun (WGS) entry which is preliminary data.</text>
</comment>
<organism evidence="7 8">
    <name type="scientific">Undibacterium curvum</name>
    <dbReference type="NCBI Taxonomy" id="2762294"/>
    <lineage>
        <taxon>Bacteria</taxon>
        <taxon>Pseudomonadati</taxon>
        <taxon>Pseudomonadota</taxon>
        <taxon>Betaproteobacteria</taxon>
        <taxon>Burkholderiales</taxon>
        <taxon>Oxalobacteraceae</taxon>
        <taxon>Undibacterium</taxon>
    </lineage>
</organism>
<evidence type="ECO:0000256" key="5">
    <source>
        <dbReference type="ARBA" id="ARBA00023136"/>
    </source>
</evidence>
<dbReference type="InterPro" id="IPR002994">
    <property type="entry name" value="Surf1/Shy1"/>
</dbReference>
<dbReference type="CDD" id="cd06662">
    <property type="entry name" value="SURF1"/>
    <property type="match status" value="1"/>
</dbReference>
<feature type="transmembrane region" description="Helical" evidence="6">
    <location>
        <begin position="232"/>
        <end position="252"/>
    </location>
</feature>
<reference evidence="7 8" key="1">
    <citation type="submission" date="2020-08" db="EMBL/GenBank/DDBJ databases">
        <title>Novel species isolated from subtropical streams in China.</title>
        <authorList>
            <person name="Lu H."/>
        </authorList>
    </citation>
    <scope>NUCLEOTIDE SEQUENCE [LARGE SCALE GENOMIC DNA]</scope>
    <source>
        <strain evidence="7 8">CY22W</strain>
    </source>
</reference>
<evidence type="ECO:0000256" key="6">
    <source>
        <dbReference type="RuleBase" id="RU363076"/>
    </source>
</evidence>
<keyword evidence="6" id="KW-1003">Cell membrane</keyword>
<evidence type="ECO:0000256" key="2">
    <source>
        <dbReference type="ARBA" id="ARBA00007165"/>
    </source>
</evidence>
<dbReference type="InterPro" id="IPR045214">
    <property type="entry name" value="Surf1/Surf4"/>
</dbReference>
<evidence type="ECO:0000313" key="7">
    <source>
        <dbReference type="EMBL" id="MBC3932329.1"/>
    </source>
</evidence>
<keyword evidence="8" id="KW-1185">Reference proteome</keyword>
<keyword evidence="3 6" id="KW-0812">Transmembrane</keyword>
<evidence type="ECO:0000313" key="8">
    <source>
        <dbReference type="Proteomes" id="UP000654304"/>
    </source>
</evidence>
<protein>
    <recommendedName>
        <fullName evidence="6">SURF1-like protein</fullName>
    </recommendedName>
</protein>
<feature type="transmembrane region" description="Helical" evidence="6">
    <location>
        <begin position="30"/>
        <end position="51"/>
    </location>
</feature>
<keyword evidence="5 6" id="KW-0472">Membrane</keyword>